<protein>
    <submittedName>
        <fullName evidence="1">Uncharacterized protein</fullName>
    </submittedName>
</protein>
<dbReference type="Proteomes" id="UP000031668">
    <property type="component" value="Unassembled WGS sequence"/>
</dbReference>
<dbReference type="AlphaFoldDB" id="A0A0C2MHD7"/>
<dbReference type="EMBL" id="JWZT01004599">
    <property type="protein sequence ID" value="KII63749.1"/>
    <property type="molecule type" value="Genomic_DNA"/>
</dbReference>
<reference evidence="1 2" key="1">
    <citation type="journal article" date="2014" name="Genome Biol. Evol.">
        <title>The genome of the myxosporean Thelohanellus kitauei shows adaptations to nutrient acquisition within its fish host.</title>
        <authorList>
            <person name="Yang Y."/>
            <person name="Xiong J."/>
            <person name="Zhou Z."/>
            <person name="Huo F."/>
            <person name="Miao W."/>
            <person name="Ran C."/>
            <person name="Liu Y."/>
            <person name="Zhang J."/>
            <person name="Feng J."/>
            <person name="Wang M."/>
            <person name="Wang M."/>
            <person name="Wang L."/>
            <person name="Yao B."/>
        </authorList>
    </citation>
    <scope>NUCLEOTIDE SEQUENCE [LARGE SCALE GENOMIC DNA]</scope>
    <source>
        <strain evidence="1">Wuqing</strain>
    </source>
</reference>
<keyword evidence="2" id="KW-1185">Reference proteome</keyword>
<gene>
    <name evidence="1" type="ORF">RF11_14565</name>
</gene>
<evidence type="ECO:0000313" key="1">
    <source>
        <dbReference type="EMBL" id="KII63749.1"/>
    </source>
</evidence>
<name>A0A0C2MHD7_THEKT</name>
<proteinExistence type="predicted"/>
<accession>A0A0C2MHD7</accession>
<sequence>MPDIYRILKFDLKIILDKLANEFNFTDIDYFVAVCYFRRLESVISQINADSENVYFDMNSLNDDAQYLTHTQLVQIKNKVYLSKRLLDQDIKAYCQLLKDGKISSIHDLLETTLKVTLKDDNISKIVRTYVMNYIEVLVSPTGKSFLPC</sequence>
<organism evidence="1 2">
    <name type="scientific">Thelohanellus kitauei</name>
    <name type="common">Myxosporean</name>
    <dbReference type="NCBI Taxonomy" id="669202"/>
    <lineage>
        <taxon>Eukaryota</taxon>
        <taxon>Metazoa</taxon>
        <taxon>Cnidaria</taxon>
        <taxon>Myxozoa</taxon>
        <taxon>Myxosporea</taxon>
        <taxon>Bivalvulida</taxon>
        <taxon>Platysporina</taxon>
        <taxon>Myxobolidae</taxon>
        <taxon>Thelohanellus</taxon>
    </lineage>
</organism>
<evidence type="ECO:0000313" key="2">
    <source>
        <dbReference type="Proteomes" id="UP000031668"/>
    </source>
</evidence>
<comment type="caution">
    <text evidence="1">The sequence shown here is derived from an EMBL/GenBank/DDBJ whole genome shotgun (WGS) entry which is preliminary data.</text>
</comment>